<comment type="caution">
    <text evidence="5">The sequence shown here is derived from an EMBL/GenBank/DDBJ whole genome shotgun (WGS) entry which is preliminary data.</text>
</comment>
<dbReference type="PANTHER" id="PTHR22696">
    <property type="entry name" value="E3 UBIQUITIN-PROTEIN LIGASE RNF26"/>
    <property type="match status" value="1"/>
</dbReference>
<evidence type="ECO:0000313" key="5">
    <source>
        <dbReference type="EMBL" id="KAJ4473356.1"/>
    </source>
</evidence>
<feature type="compositionally biased region" description="Low complexity" evidence="2">
    <location>
        <begin position="810"/>
        <end position="822"/>
    </location>
</feature>
<feature type="region of interest" description="Disordered" evidence="2">
    <location>
        <begin position="773"/>
        <end position="825"/>
    </location>
</feature>
<dbReference type="AlphaFoldDB" id="A0A9W9A351"/>
<dbReference type="InterPro" id="IPR001841">
    <property type="entry name" value="Znf_RING"/>
</dbReference>
<dbReference type="InterPro" id="IPR013083">
    <property type="entry name" value="Znf_RING/FYVE/PHD"/>
</dbReference>
<keyword evidence="3" id="KW-0812">Transmembrane</keyword>
<name>A0A9W9A351_9AGAR</name>
<dbReference type="GO" id="GO:0006511">
    <property type="term" value="P:ubiquitin-dependent protein catabolic process"/>
    <property type="evidence" value="ECO:0007669"/>
    <property type="project" value="TreeGrafter"/>
</dbReference>
<evidence type="ECO:0000256" key="1">
    <source>
        <dbReference type="PROSITE-ProRule" id="PRU00175"/>
    </source>
</evidence>
<dbReference type="GO" id="GO:0016567">
    <property type="term" value="P:protein ubiquitination"/>
    <property type="evidence" value="ECO:0007669"/>
    <property type="project" value="TreeGrafter"/>
</dbReference>
<feature type="transmembrane region" description="Helical" evidence="3">
    <location>
        <begin position="321"/>
        <end position="340"/>
    </location>
</feature>
<dbReference type="CDD" id="cd16616">
    <property type="entry name" value="mRING-HC-C4C4_Asi1p-like"/>
    <property type="match status" value="1"/>
</dbReference>
<feature type="domain" description="RING-type" evidence="4">
    <location>
        <begin position="829"/>
        <end position="872"/>
    </location>
</feature>
<protein>
    <recommendedName>
        <fullName evidence="4">RING-type domain-containing protein</fullName>
    </recommendedName>
</protein>
<dbReference type="EMBL" id="JANVFS010000025">
    <property type="protein sequence ID" value="KAJ4473356.1"/>
    <property type="molecule type" value="Genomic_DNA"/>
</dbReference>
<evidence type="ECO:0000259" key="4">
    <source>
        <dbReference type="PROSITE" id="PS50089"/>
    </source>
</evidence>
<gene>
    <name evidence="5" type="ORF">C8J55DRAFT_519341</name>
</gene>
<keyword evidence="1" id="KW-0479">Metal-binding</keyword>
<evidence type="ECO:0000256" key="2">
    <source>
        <dbReference type="SAM" id="MobiDB-lite"/>
    </source>
</evidence>
<evidence type="ECO:0000256" key="3">
    <source>
        <dbReference type="SAM" id="Phobius"/>
    </source>
</evidence>
<feature type="transmembrane region" description="Helical" evidence="3">
    <location>
        <begin position="436"/>
        <end position="455"/>
    </location>
</feature>
<feature type="compositionally biased region" description="Gly residues" evidence="2">
    <location>
        <begin position="786"/>
        <end position="795"/>
    </location>
</feature>
<accession>A0A9W9A351</accession>
<keyword evidence="1" id="KW-0862">Zinc</keyword>
<dbReference type="GO" id="GO:0061630">
    <property type="term" value="F:ubiquitin protein ligase activity"/>
    <property type="evidence" value="ECO:0007669"/>
    <property type="project" value="TreeGrafter"/>
</dbReference>
<dbReference type="GO" id="GO:0008270">
    <property type="term" value="F:zinc ion binding"/>
    <property type="evidence" value="ECO:0007669"/>
    <property type="project" value="UniProtKB-KW"/>
</dbReference>
<evidence type="ECO:0000313" key="6">
    <source>
        <dbReference type="Proteomes" id="UP001150238"/>
    </source>
</evidence>
<dbReference type="Pfam" id="PF13920">
    <property type="entry name" value="zf-C3HC4_3"/>
    <property type="match status" value="1"/>
</dbReference>
<feature type="compositionally biased region" description="Acidic residues" evidence="2">
    <location>
        <begin position="668"/>
        <end position="682"/>
    </location>
</feature>
<dbReference type="Proteomes" id="UP001150238">
    <property type="component" value="Unassembled WGS sequence"/>
</dbReference>
<feature type="transmembrane region" description="Helical" evidence="3">
    <location>
        <begin position="100"/>
        <end position="119"/>
    </location>
</feature>
<keyword evidence="1" id="KW-0863">Zinc-finger</keyword>
<dbReference type="Gene3D" id="3.30.40.10">
    <property type="entry name" value="Zinc/RING finger domain, C3HC4 (zinc finger)"/>
    <property type="match status" value="1"/>
</dbReference>
<feature type="region of interest" description="Disordered" evidence="2">
    <location>
        <begin position="646"/>
        <end position="723"/>
    </location>
</feature>
<feature type="compositionally biased region" description="Acidic residues" evidence="2">
    <location>
        <begin position="711"/>
        <end position="723"/>
    </location>
</feature>
<proteinExistence type="predicted"/>
<feature type="transmembrane region" description="Helical" evidence="3">
    <location>
        <begin position="169"/>
        <end position="189"/>
    </location>
</feature>
<feature type="compositionally biased region" description="Basic and acidic residues" evidence="2">
    <location>
        <begin position="651"/>
        <end position="667"/>
    </location>
</feature>
<reference evidence="5" key="1">
    <citation type="submission" date="2022-08" db="EMBL/GenBank/DDBJ databases">
        <authorList>
            <consortium name="DOE Joint Genome Institute"/>
            <person name="Min B."/>
            <person name="Riley R."/>
            <person name="Sierra-Patev S."/>
            <person name="Naranjo-Ortiz M."/>
            <person name="Looney B."/>
            <person name="Konkel Z."/>
            <person name="Slot J.C."/>
            <person name="Sakamoto Y."/>
            <person name="Steenwyk J.L."/>
            <person name="Rokas A."/>
            <person name="Carro J."/>
            <person name="Camarero S."/>
            <person name="Ferreira P."/>
            <person name="Molpeceres G."/>
            <person name="Ruiz-Duenas F.J."/>
            <person name="Serrano A."/>
            <person name="Henrissat B."/>
            <person name="Drula E."/>
            <person name="Hughes K.W."/>
            <person name="Mata J.L."/>
            <person name="Ishikawa N.K."/>
            <person name="Vargas-Isla R."/>
            <person name="Ushijima S."/>
            <person name="Smith C.A."/>
            <person name="Ahrendt S."/>
            <person name="Andreopoulos W."/>
            <person name="He G."/>
            <person name="Labutti K."/>
            <person name="Lipzen A."/>
            <person name="Ng V."/>
            <person name="Sandor L."/>
            <person name="Barry K."/>
            <person name="Martinez A.T."/>
            <person name="Xiao Y."/>
            <person name="Gibbons J.G."/>
            <person name="Terashima K."/>
            <person name="Hibbett D.S."/>
            <person name="Grigoriev I.V."/>
        </authorList>
    </citation>
    <scope>NUCLEOTIDE SEQUENCE</scope>
    <source>
        <strain evidence="5">Sp2 HRB7682 ss15</strain>
    </source>
</reference>
<keyword evidence="3" id="KW-0472">Membrane</keyword>
<reference evidence="5" key="2">
    <citation type="journal article" date="2023" name="Proc. Natl. Acad. Sci. U.S.A.">
        <title>A global phylogenomic analysis of the shiitake genus Lentinula.</title>
        <authorList>
            <person name="Sierra-Patev S."/>
            <person name="Min B."/>
            <person name="Naranjo-Ortiz M."/>
            <person name="Looney B."/>
            <person name="Konkel Z."/>
            <person name="Slot J.C."/>
            <person name="Sakamoto Y."/>
            <person name="Steenwyk J.L."/>
            <person name="Rokas A."/>
            <person name="Carro J."/>
            <person name="Camarero S."/>
            <person name="Ferreira P."/>
            <person name="Molpeceres G."/>
            <person name="Ruiz-Duenas F.J."/>
            <person name="Serrano A."/>
            <person name="Henrissat B."/>
            <person name="Drula E."/>
            <person name="Hughes K.W."/>
            <person name="Mata J.L."/>
            <person name="Ishikawa N.K."/>
            <person name="Vargas-Isla R."/>
            <person name="Ushijima S."/>
            <person name="Smith C.A."/>
            <person name="Donoghue J."/>
            <person name="Ahrendt S."/>
            <person name="Andreopoulos W."/>
            <person name="He G."/>
            <person name="LaButti K."/>
            <person name="Lipzen A."/>
            <person name="Ng V."/>
            <person name="Riley R."/>
            <person name="Sandor L."/>
            <person name="Barry K."/>
            <person name="Martinez A.T."/>
            <person name="Xiao Y."/>
            <person name="Gibbons J.G."/>
            <person name="Terashima K."/>
            <person name="Grigoriev I.V."/>
            <person name="Hibbett D."/>
        </authorList>
    </citation>
    <scope>NUCLEOTIDE SEQUENCE</scope>
    <source>
        <strain evidence="5">Sp2 HRB7682 ss15</strain>
    </source>
</reference>
<sequence length="884" mass="96955">MAAEFPPPQHTLLSPGLVSSYNISFNLTSLFTYPSRFLARLINKGDLDSASAGLMDATTTSWIDSSETLSMAAAAATSTSTRAAKTATAVASTNAFPAPWGFFSSGYMCGLLIMGVLMHRIDNIFVPTMPTAFGHHHPSHNSHPNRSSYSGSLLNRFLPIDINRTSTRLAIHLPTIYLMCRVLLLWGIMLLQTAQLFPWTTHLHSLAESDSGNFSQNVLNILYRLGKWTASWETGDVCWHTFCAICAAFCVEGFVKGLDGNGFGLGFAEHMQANTSPFNLVGYAFLLHIYSSPLTHAFKAHKPDYNTSDVEPLPSRPDTHVLITLAIPLLQLTLFHLLSVRKRWSRHRLLPTALASMLSLMHFHVTLIKFMMSTPSSSLPSTLSPTYTEPITNPSSSYTLHASPSPNTISAYTYTPHHTTHGYPILNYIPNIFETLLISTIILTIFLNSLTQLLMTGRVDKPLLGLGVSSIKNLDEWKSMIPWEEDFGVVLLRVGTASLEATGLRGWGNEVGGVVASSLPGTSDDESRKYGRVRLTRMGVVGVTPGSVSQTYDKLGHGKISNGKGRGKPKLLKGWHNEVRDVDLGSPPSSSGSRRQWGVNGILTLNAQWFIELGRFVRSVWGSMLGAVNAGFTIGWEMLRGRGSYGNTRRRVQDKAQDRRDTGHSGEENEGESESEDEDEVEELYRKFVRGESVSFGSDEEQDQDYNMSDIDQDDEEEGTEFREEFEETLHLYADLSNRETTPGASTTTSTMIAHMSYAGPSPLTRNKYASLLKGTHGSNEPSTFGDGGDGGGRSGDTLMEDDLQGNRISDSSASGVASGDSGDTRRNCVICTVEPRVIICWPCRCLAMCDSCRESLAARSSASKHRCPCCRRGVEGYSRVFIP</sequence>
<dbReference type="PANTHER" id="PTHR22696:SF1">
    <property type="entry name" value="E3 UBIQUITIN-PROTEIN LIGASE RNF26"/>
    <property type="match status" value="1"/>
</dbReference>
<organism evidence="5 6">
    <name type="scientific">Lentinula lateritia</name>
    <dbReference type="NCBI Taxonomy" id="40482"/>
    <lineage>
        <taxon>Eukaryota</taxon>
        <taxon>Fungi</taxon>
        <taxon>Dikarya</taxon>
        <taxon>Basidiomycota</taxon>
        <taxon>Agaricomycotina</taxon>
        <taxon>Agaricomycetes</taxon>
        <taxon>Agaricomycetidae</taxon>
        <taxon>Agaricales</taxon>
        <taxon>Marasmiineae</taxon>
        <taxon>Omphalotaceae</taxon>
        <taxon>Lentinula</taxon>
    </lineage>
</organism>
<dbReference type="PROSITE" id="PS50089">
    <property type="entry name" value="ZF_RING_2"/>
    <property type="match status" value="1"/>
</dbReference>
<keyword evidence="3" id="KW-1133">Transmembrane helix</keyword>